<dbReference type="AlphaFoldDB" id="A0A1Q4VD66"/>
<sequence length="114" mass="13097">MRVTYPRCREPLVITDETRSRAERYDRYRYPLQEEVVSCELATHTPETACAAYLLHEEDPHVQVWARWNPTGGPVHVEETTACPNEHDDAPCLLFHTHPGPCTWAITSPFDPPL</sequence>
<gene>
    <name evidence="1" type="ORF">AB852_02810</name>
</gene>
<dbReference type="Proteomes" id="UP000186455">
    <property type="component" value="Unassembled WGS sequence"/>
</dbReference>
<keyword evidence="2" id="KW-1185">Reference proteome</keyword>
<organism evidence="1 2">
    <name type="scientific">Streptomyces uncialis</name>
    <dbReference type="NCBI Taxonomy" id="1048205"/>
    <lineage>
        <taxon>Bacteria</taxon>
        <taxon>Bacillati</taxon>
        <taxon>Actinomycetota</taxon>
        <taxon>Actinomycetes</taxon>
        <taxon>Kitasatosporales</taxon>
        <taxon>Streptomycetaceae</taxon>
        <taxon>Streptomyces</taxon>
    </lineage>
</organism>
<name>A0A1Q4VD66_9ACTN</name>
<evidence type="ECO:0000313" key="1">
    <source>
        <dbReference type="EMBL" id="OKH95709.1"/>
    </source>
</evidence>
<reference evidence="1 2" key="1">
    <citation type="submission" date="2015-06" db="EMBL/GenBank/DDBJ databases">
        <title>Cloning and characterization of the uncialamcin biosynthetic gene cluster.</title>
        <authorList>
            <person name="Yan X."/>
            <person name="Huang T."/>
            <person name="Ge H."/>
            <person name="Shen B."/>
        </authorList>
    </citation>
    <scope>NUCLEOTIDE SEQUENCE [LARGE SCALE GENOMIC DNA]</scope>
    <source>
        <strain evidence="1 2">DCA2648</strain>
    </source>
</reference>
<proteinExistence type="predicted"/>
<evidence type="ECO:0000313" key="2">
    <source>
        <dbReference type="Proteomes" id="UP000186455"/>
    </source>
</evidence>
<protein>
    <submittedName>
        <fullName evidence="1">Uncharacterized protein</fullName>
    </submittedName>
</protein>
<dbReference type="EMBL" id="LFBV01000001">
    <property type="protein sequence ID" value="OKH95709.1"/>
    <property type="molecule type" value="Genomic_DNA"/>
</dbReference>
<comment type="caution">
    <text evidence="1">The sequence shown here is derived from an EMBL/GenBank/DDBJ whole genome shotgun (WGS) entry which is preliminary data.</text>
</comment>
<accession>A0A1Q4VD66</accession>
<dbReference type="RefSeq" id="WP_073783222.1">
    <property type="nucleotide sequence ID" value="NZ_LFBV01000001.1"/>
</dbReference>